<evidence type="ECO:0000256" key="1">
    <source>
        <dbReference type="ARBA" id="ARBA00001947"/>
    </source>
</evidence>
<dbReference type="PANTHER" id="PTHR11533">
    <property type="entry name" value="PROTEASE M1 ZINC METALLOPROTEASE"/>
    <property type="match status" value="1"/>
</dbReference>
<keyword evidence="12" id="KW-1015">Disulfide bond</keyword>
<dbReference type="InterPro" id="IPR024571">
    <property type="entry name" value="ERAP1-like_C_dom"/>
</dbReference>
<reference evidence="15 16" key="1">
    <citation type="journal article" date="2019" name="Sci. Rep.">
        <title>Orb-weaving spider Araneus ventricosus genome elucidates the spidroin gene catalogue.</title>
        <authorList>
            <person name="Kono N."/>
            <person name="Nakamura H."/>
            <person name="Ohtoshi R."/>
            <person name="Moran D.A.P."/>
            <person name="Shinohara A."/>
            <person name="Yoshida Y."/>
            <person name="Fujiwara M."/>
            <person name="Mori M."/>
            <person name="Tomita M."/>
            <person name="Arakawa K."/>
        </authorList>
    </citation>
    <scope>NUCLEOTIDE SEQUENCE [LARGE SCALE GENOMIC DNA]</scope>
</reference>
<gene>
    <name evidence="15" type="primary">Enpep_2</name>
    <name evidence="15" type="ORF">AVEN_218494_1</name>
</gene>
<dbReference type="CDD" id="cd09276">
    <property type="entry name" value="Rnase_HI_RT_non_LTR"/>
    <property type="match status" value="1"/>
</dbReference>
<sequence>MVNDIMKVLSNTSWGADKVLSVRIYRYLVRSKLDYGAPVYGSAAKSTLKILVSVHHQGLRIATGAFRTTPIHSLHVISGEPSLELGRHRLSLSTFYKIKSNEFHPQHYKVINPIFGSLFSVRLSFTQTSGFRIGEILRYFEIGDFSIISNVEGLPPWQETPLDFSHDILHFVKLNTSDVVFQQHFYDHRQRYSDYVPTHTDGSKYGSHVNSAVVLPDFTISETLHPFCSVYTFELYAIYLRLLKISTLNFKKKAIIYTDSRSGINTLRSTKHNNHPLVMKCFDLHHTLKNTKIRYCCIPGHAGIPGNENADKAEKTSNATLETFVRLIDALQTVKFSQHRIWQRIWDRQTNNKLYNIQPSIKVQFDLPVTNSEWVKFNVNQTGYYLVNYESHDWKLLTELLLTNHEALTPSDRSNLLFDSFMLAQAGHIGLDVFLSMSVYLKRESDLTPWQTASTCFGSMAELLKNTEADLLLKSYVSGLADDIYKTLGWNSSEGHTENLLRTTVMSLACSAGHQDCLTQASERFNNWTTGNETSLPLKNIVFKYGISSTSVEENWNYMWNRYLTEQSPGQKKAYLTNLGNVKIPHLITRYLDFAMDETKIRSQDFFTVLNSEMENPVGRPIVWNFIREKWPELVERFTLNSRYLGNFVNRICSTFTTERELQEMQEFFAKYPDAGAGRRGRLQALETVQYNIHWIKTQASEVRDWLLTEIPSPWRYHRLPTYVIPEHYDLALYPMLDKDIFNGTVTITVTLKKSSDCFLVHSVKLNISQTRVISEEDAKVVELEDVFEYKENGFLVLKVKRKLPVGKYKLYFEFQGPFVLSLEGLYKSSYVDPDTGERR</sequence>
<dbReference type="OrthoDB" id="6433748at2759"/>
<dbReference type="InterPro" id="IPR050344">
    <property type="entry name" value="Peptidase_M1_aminopeptidases"/>
</dbReference>
<keyword evidence="11" id="KW-0472">Membrane</keyword>
<dbReference type="Pfam" id="PF00075">
    <property type="entry name" value="RNase_H"/>
    <property type="match status" value="1"/>
</dbReference>
<dbReference type="InterPro" id="IPR036397">
    <property type="entry name" value="RNaseH_sf"/>
</dbReference>
<dbReference type="GO" id="GO:0006508">
    <property type="term" value="P:proteolysis"/>
    <property type="evidence" value="ECO:0007669"/>
    <property type="project" value="UniProtKB-KW"/>
</dbReference>
<evidence type="ECO:0000256" key="10">
    <source>
        <dbReference type="ARBA" id="ARBA00023049"/>
    </source>
</evidence>
<evidence type="ECO:0000313" key="16">
    <source>
        <dbReference type="Proteomes" id="UP000499080"/>
    </source>
</evidence>
<keyword evidence="4 15" id="KW-0031">Aminopeptidase</keyword>
<protein>
    <submittedName>
        <fullName evidence="15">Glutamyl aminopeptidase</fullName>
    </submittedName>
</protein>
<dbReference type="Gene3D" id="2.60.40.1910">
    <property type="match status" value="1"/>
</dbReference>
<dbReference type="Pfam" id="PF17900">
    <property type="entry name" value="Peptidase_M1_N"/>
    <property type="match status" value="1"/>
</dbReference>
<dbReference type="Gene3D" id="3.30.420.10">
    <property type="entry name" value="Ribonuclease H-like superfamily/Ribonuclease H"/>
    <property type="match status" value="1"/>
</dbReference>
<keyword evidence="9" id="KW-0862">Zinc</keyword>
<keyword evidence="7" id="KW-0479">Metal-binding</keyword>
<name>A0A4Y2P1B8_ARAVE</name>
<feature type="domain" description="RNase H type-1" evidence="14">
    <location>
        <begin position="192"/>
        <end position="319"/>
    </location>
</feature>
<dbReference type="SUPFAM" id="SSF53098">
    <property type="entry name" value="Ribonuclease H-like"/>
    <property type="match status" value="1"/>
</dbReference>
<dbReference type="FunFam" id="1.25.50.20:FF:000001">
    <property type="entry name" value="Aminopeptidase"/>
    <property type="match status" value="1"/>
</dbReference>
<keyword evidence="13" id="KW-0325">Glycoprotein</keyword>
<dbReference type="Proteomes" id="UP000499080">
    <property type="component" value="Unassembled WGS sequence"/>
</dbReference>
<dbReference type="InterPro" id="IPR042097">
    <property type="entry name" value="Aminopeptidase_N-like_N_sf"/>
</dbReference>
<dbReference type="GO" id="GO:0070006">
    <property type="term" value="F:metalloaminopeptidase activity"/>
    <property type="evidence" value="ECO:0007669"/>
    <property type="project" value="TreeGrafter"/>
</dbReference>
<evidence type="ECO:0000313" key="15">
    <source>
        <dbReference type="EMBL" id="GBN44912.1"/>
    </source>
</evidence>
<dbReference type="SUPFAM" id="SSF63737">
    <property type="entry name" value="Leukotriene A4 hydrolase N-terminal domain"/>
    <property type="match status" value="1"/>
</dbReference>
<evidence type="ECO:0000256" key="2">
    <source>
        <dbReference type="ARBA" id="ARBA00004236"/>
    </source>
</evidence>
<dbReference type="AlphaFoldDB" id="A0A4Y2P1B8"/>
<keyword evidence="10" id="KW-0482">Metalloprotease</keyword>
<dbReference type="GO" id="GO:0008270">
    <property type="term" value="F:zinc ion binding"/>
    <property type="evidence" value="ECO:0007669"/>
    <property type="project" value="TreeGrafter"/>
</dbReference>
<dbReference type="PANTHER" id="PTHR11533:SF276">
    <property type="entry name" value="GLUTAMYL AMINOPEPTIDASE"/>
    <property type="match status" value="1"/>
</dbReference>
<accession>A0A4Y2P1B8</accession>
<keyword evidence="5" id="KW-1003">Cell membrane</keyword>
<dbReference type="Gene3D" id="2.60.40.1730">
    <property type="entry name" value="tricorn interacting facor f3 domain"/>
    <property type="match status" value="1"/>
</dbReference>
<evidence type="ECO:0000256" key="13">
    <source>
        <dbReference type="ARBA" id="ARBA00023180"/>
    </source>
</evidence>
<evidence type="ECO:0000256" key="8">
    <source>
        <dbReference type="ARBA" id="ARBA00022801"/>
    </source>
</evidence>
<evidence type="ECO:0000256" key="3">
    <source>
        <dbReference type="ARBA" id="ARBA00010136"/>
    </source>
</evidence>
<evidence type="ECO:0000259" key="14">
    <source>
        <dbReference type="PROSITE" id="PS50879"/>
    </source>
</evidence>
<dbReference type="InterPro" id="IPR002156">
    <property type="entry name" value="RNaseH_domain"/>
</dbReference>
<comment type="similarity">
    <text evidence="3">Belongs to the peptidase M1 family.</text>
</comment>
<keyword evidence="16" id="KW-1185">Reference proteome</keyword>
<evidence type="ECO:0000256" key="4">
    <source>
        <dbReference type="ARBA" id="ARBA00022438"/>
    </source>
</evidence>
<dbReference type="GO" id="GO:0005886">
    <property type="term" value="C:plasma membrane"/>
    <property type="evidence" value="ECO:0007669"/>
    <property type="project" value="UniProtKB-SubCell"/>
</dbReference>
<dbReference type="InterPro" id="IPR045357">
    <property type="entry name" value="Aminopeptidase_N-like_N"/>
</dbReference>
<evidence type="ECO:0000256" key="5">
    <source>
        <dbReference type="ARBA" id="ARBA00022475"/>
    </source>
</evidence>
<dbReference type="InterPro" id="IPR012337">
    <property type="entry name" value="RNaseH-like_sf"/>
</dbReference>
<evidence type="ECO:0000256" key="12">
    <source>
        <dbReference type="ARBA" id="ARBA00023157"/>
    </source>
</evidence>
<dbReference type="GO" id="GO:0043171">
    <property type="term" value="P:peptide catabolic process"/>
    <property type="evidence" value="ECO:0007669"/>
    <property type="project" value="TreeGrafter"/>
</dbReference>
<dbReference type="Gene3D" id="1.25.50.20">
    <property type="match status" value="1"/>
</dbReference>
<proteinExistence type="inferred from homology"/>
<evidence type="ECO:0000256" key="9">
    <source>
        <dbReference type="ARBA" id="ARBA00022833"/>
    </source>
</evidence>
<comment type="cofactor">
    <cofactor evidence="1">
        <name>Zn(2+)</name>
        <dbReference type="ChEBI" id="CHEBI:29105"/>
    </cofactor>
</comment>
<dbReference type="Pfam" id="PF11838">
    <property type="entry name" value="ERAP1_C"/>
    <property type="match status" value="1"/>
</dbReference>
<comment type="subcellular location">
    <subcellularLocation>
        <location evidence="2">Cell membrane</location>
    </subcellularLocation>
</comment>
<evidence type="ECO:0000256" key="11">
    <source>
        <dbReference type="ARBA" id="ARBA00023136"/>
    </source>
</evidence>
<dbReference type="EMBL" id="BGPR01010214">
    <property type="protein sequence ID" value="GBN44912.1"/>
    <property type="molecule type" value="Genomic_DNA"/>
</dbReference>
<dbReference type="GO" id="GO:0005615">
    <property type="term" value="C:extracellular space"/>
    <property type="evidence" value="ECO:0007669"/>
    <property type="project" value="TreeGrafter"/>
</dbReference>
<organism evidence="15 16">
    <name type="scientific">Araneus ventricosus</name>
    <name type="common">Orbweaver spider</name>
    <name type="synonym">Epeira ventricosa</name>
    <dbReference type="NCBI Taxonomy" id="182803"/>
    <lineage>
        <taxon>Eukaryota</taxon>
        <taxon>Metazoa</taxon>
        <taxon>Ecdysozoa</taxon>
        <taxon>Arthropoda</taxon>
        <taxon>Chelicerata</taxon>
        <taxon>Arachnida</taxon>
        <taxon>Araneae</taxon>
        <taxon>Araneomorphae</taxon>
        <taxon>Entelegynae</taxon>
        <taxon>Araneoidea</taxon>
        <taxon>Araneidae</taxon>
        <taxon>Araneus</taxon>
    </lineage>
</organism>
<dbReference type="GO" id="GO:0005737">
    <property type="term" value="C:cytoplasm"/>
    <property type="evidence" value="ECO:0007669"/>
    <property type="project" value="TreeGrafter"/>
</dbReference>
<evidence type="ECO:0000256" key="7">
    <source>
        <dbReference type="ARBA" id="ARBA00022723"/>
    </source>
</evidence>
<evidence type="ECO:0000256" key="6">
    <source>
        <dbReference type="ARBA" id="ARBA00022670"/>
    </source>
</evidence>
<comment type="caution">
    <text evidence="15">The sequence shown here is derived from an EMBL/GenBank/DDBJ whole genome shotgun (WGS) entry which is preliminary data.</text>
</comment>
<dbReference type="GO" id="GO:0003676">
    <property type="term" value="F:nucleic acid binding"/>
    <property type="evidence" value="ECO:0007669"/>
    <property type="project" value="InterPro"/>
</dbReference>
<dbReference type="GO" id="GO:0042277">
    <property type="term" value="F:peptide binding"/>
    <property type="evidence" value="ECO:0007669"/>
    <property type="project" value="TreeGrafter"/>
</dbReference>
<dbReference type="GO" id="GO:0004523">
    <property type="term" value="F:RNA-DNA hybrid ribonuclease activity"/>
    <property type="evidence" value="ECO:0007669"/>
    <property type="project" value="InterPro"/>
</dbReference>
<dbReference type="PROSITE" id="PS50879">
    <property type="entry name" value="RNASE_H_1"/>
    <property type="match status" value="1"/>
</dbReference>
<keyword evidence="8" id="KW-0378">Hydrolase</keyword>
<keyword evidence="6" id="KW-0645">Protease</keyword>